<dbReference type="EMBL" id="MTKR01000118">
    <property type="protein sequence ID" value="RWX50227.1"/>
    <property type="molecule type" value="Genomic_DNA"/>
</dbReference>
<dbReference type="Proteomes" id="UP000287615">
    <property type="component" value="Unassembled WGS sequence"/>
</dbReference>
<proteinExistence type="predicted"/>
<gene>
    <name evidence="1" type="ORF">VU00_11183</name>
    <name evidence="2" type="ORF">VU01_10198</name>
</gene>
<dbReference type="Pfam" id="PF04365">
    <property type="entry name" value="BrnT_toxin"/>
    <property type="match status" value="1"/>
</dbReference>
<reference evidence="3 4" key="1">
    <citation type="submission" date="2017-01" db="EMBL/GenBank/DDBJ databases">
        <title>The cable genome- insights into the physiology and evolution of filamentous bacteria capable of sulfide oxidation via long distance electron transfer.</title>
        <authorList>
            <person name="Schreiber L."/>
            <person name="Bjerg J.T."/>
            <person name="Boggild A."/>
            <person name="Van De Vossenberg J."/>
            <person name="Meysman F."/>
            <person name="Nielsen L.P."/>
            <person name="Schramm A."/>
            <person name="Kjeldsen K.U."/>
        </authorList>
    </citation>
    <scope>NUCLEOTIDE SEQUENCE [LARGE SCALE GENOMIC DNA]</scope>
    <source>
        <strain evidence="1">A3</strain>
        <strain evidence="2">A5</strain>
    </source>
</reference>
<dbReference type="Gene3D" id="3.10.450.530">
    <property type="entry name" value="Ribonuclease toxin, BrnT, of type II toxin-antitoxin system"/>
    <property type="match status" value="1"/>
</dbReference>
<evidence type="ECO:0000313" key="2">
    <source>
        <dbReference type="EMBL" id="RWX52334.1"/>
    </source>
</evidence>
<name>A0A444JB35_9BACT</name>
<evidence type="ECO:0000313" key="1">
    <source>
        <dbReference type="EMBL" id="RWX50227.1"/>
    </source>
</evidence>
<dbReference type="AlphaFoldDB" id="A0A444JB35"/>
<protein>
    <submittedName>
        <fullName evidence="1">Uncharacterized protein</fullName>
    </submittedName>
</protein>
<dbReference type="Proteomes" id="UP000288892">
    <property type="component" value="Unassembled WGS sequence"/>
</dbReference>
<organism evidence="1 3">
    <name type="scientific">Candidatus Electrothrix marina</name>
    <dbReference type="NCBI Taxonomy" id="1859130"/>
    <lineage>
        <taxon>Bacteria</taxon>
        <taxon>Pseudomonadati</taxon>
        <taxon>Thermodesulfobacteriota</taxon>
        <taxon>Desulfobulbia</taxon>
        <taxon>Desulfobulbales</taxon>
        <taxon>Desulfobulbaceae</taxon>
        <taxon>Candidatus Electrothrix</taxon>
    </lineage>
</organism>
<accession>A0A444JB35</accession>
<evidence type="ECO:0000313" key="4">
    <source>
        <dbReference type="Proteomes" id="UP000288892"/>
    </source>
</evidence>
<sequence length="98" mass="11437">MELVFEWDKRKAQSNLAKHYVSFEEAKTVFNDPLLLTYPDELHSETEERYISIGCSGQSRTLLVVHTEHEARTEVLIRIISSRKATSMEREFYENAEG</sequence>
<comment type="caution">
    <text evidence="1">The sequence shown here is derived from an EMBL/GenBank/DDBJ whole genome shotgun (WGS) entry which is preliminary data.</text>
</comment>
<evidence type="ECO:0000313" key="3">
    <source>
        <dbReference type="Proteomes" id="UP000287615"/>
    </source>
</evidence>
<dbReference type="InterPro" id="IPR007460">
    <property type="entry name" value="BrnT_toxin"/>
</dbReference>
<dbReference type="InterPro" id="IPR038573">
    <property type="entry name" value="BrnT_sf"/>
</dbReference>
<keyword evidence="4" id="KW-1185">Reference proteome</keyword>
<dbReference type="EMBL" id="MTKS01000019">
    <property type="protein sequence ID" value="RWX52334.1"/>
    <property type="molecule type" value="Genomic_DNA"/>
</dbReference>